<protein>
    <submittedName>
        <fullName evidence="2">Uncharacterized protein</fullName>
    </submittedName>
</protein>
<evidence type="ECO:0000313" key="3">
    <source>
        <dbReference type="Proteomes" id="UP000663848"/>
    </source>
</evidence>
<sequence length="53" mass="5533">KITNAEPSLSNDSRSINAANDLLAPDSCNNVTTATGSVALRILPNIKASIHDQ</sequence>
<dbReference type="AlphaFoldDB" id="A0A822FNY9"/>
<dbReference type="Proteomes" id="UP000663848">
    <property type="component" value="Unassembled WGS sequence"/>
</dbReference>
<accession>A0A822FNY9</accession>
<name>A0A822FNY9_9BILA</name>
<feature type="non-terminal residue" evidence="2">
    <location>
        <position position="1"/>
    </location>
</feature>
<evidence type="ECO:0000313" key="1">
    <source>
        <dbReference type="EMBL" id="CAF5124298.1"/>
    </source>
</evidence>
<evidence type="ECO:0000313" key="2">
    <source>
        <dbReference type="EMBL" id="CAF5134452.1"/>
    </source>
</evidence>
<comment type="caution">
    <text evidence="2">The sequence shown here is derived from an EMBL/GenBank/DDBJ whole genome shotgun (WGS) entry which is preliminary data.</text>
</comment>
<reference evidence="2" key="1">
    <citation type="submission" date="2021-02" db="EMBL/GenBank/DDBJ databases">
        <authorList>
            <person name="Nowell W R."/>
        </authorList>
    </citation>
    <scope>NUCLEOTIDE SEQUENCE</scope>
</reference>
<proteinExistence type="predicted"/>
<dbReference type="EMBL" id="CAJOBR010081447">
    <property type="protein sequence ID" value="CAF5124298.1"/>
    <property type="molecule type" value="Genomic_DNA"/>
</dbReference>
<organism evidence="2 3">
    <name type="scientific">Rotaria socialis</name>
    <dbReference type="NCBI Taxonomy" id="392032"/>
    <lineage>
        <taxon>Eukaryota</taxon>
        <taxon>Metazoa</taxon>
        <taxon>Spiralia</taxon>
        <taxon>Gnathifera</taxon>
        <taxon>Rotifera</taxon>
        <taxon>Eurotatoria</taxon>
        <taxon>Bdelloidea</taxon>
        <taxon>Philodinida</taxon>
        <taxon>Philodinidae</taxon>
        <taxon>Rotaria</taxon>
    </lineage>
</organism>
<dbReference type="EMBL" id="CAJOBR010087054">
    <property type="protein sequence ID" value="CAF5134452.1"/>
    <property type="molecule type" value="Genomic_DNA"/>
</dbReference>
<gene>
    <name evidence="1" type="ORF">QYT958_LOCUS46272</name>
    <name evidence="2" type="ORF">QYT958_LOCUS47125</name>
</gene>